<sequence>MELEAKWNGSSEQVEFSRMSPRSQGFTKLPGQKTCRKTVLLFIFVLLISVALWGTLLFLFLTRFKEIAQDLEKLQEFCAYHNDSGIVTIISQLQRDQWNLKNNVPQLSKALNKLQEDQTTMKSKASQIDQQLDRLEADKTAFKSQVLNEKNTATQAREKLQEEIEKLWTEFQRANGWRVLPSSPSPTSTASQLSQGLDRLEEDHTTMPTQGSVCTNCPEDWQLFQKKCYFFGKESKTWSQAKFACINLQGRLVSIKSKEEQAFLTQKASQKGSWIGLRDLDTEGEFTWVDGSPLTYSNWSPGEPNNEGEGEDCVAMRAYNGRWNDAYCRGQQDSWICEKPATC</sequence>
<keyword evidence="7" id="KW-1185">Reference proteome</keyword>
<dbReference type="InterPro" id="IPR016186">
    <property type="entry name" value="C-type_lectin-like/link_sf"/>
</dbReference>
<dbReference type="InterPro" id="IPR050111">
    <property type="entry name" value="C-type_lectin/snaclec_domain"/>
</dbReference>
<evidence type="ECO:0000256" key="2">
    <source>
        <dbReference type="ARBA" id="ARBA00023157"/>
    </source>
</evidence>
<dbReference type="AlphaFoldDB" id="A0A4X2JUL6"/>
<dbReference type="PANTHER" id="PTHR22803">
    <property type="entry name" value="MANNOSE, PHOSPHOLIPASE, LECTIN RECEPTOR RELATED"/>
    <property type="match status" value="1"/>
</dbReference>
<proteinExistence type="predicted"/>
<gene>
    <name evidence="6" type="primary">FCER2</name>
</gene>
<reference evidence="6" key="3">
    <citation type="submission" date="2025-09" db="UniProtKB">
        <authorList>
            <consortium name="Ensembl"/>
        </authorList>
    </citation>
    <scope>IDENTIFICATION</scope>
</reference>
<dbReference type="SMART" id="SM00034">
    <property type="entry name" value="CLECT"/>
    <property type="match status" value="1"/>
</dbReference>
<dbReference type="Ensembl" id="ENSVURT00010000910.1">
    <property type="protein sequence ID" value="ENSVURP00010000782.1"/>
    <property type="gene ID" value="ENSVURG00010000693.1"/>
</dbReference>
<name>A0A4X2JUL6_VOMUR</name>
<dbReference type="SUPFAM" id="SSF56436">
    <property type="entry name" value="C-type lectin-like"/>
    <property type="match status" value="1"/>
</dbReference>
<keyword evidence="4" id="KW-0812">Transmembrane</keyword>
<keyword evidence="2" id="KW-1015">Disulfide bond</keyword>
<evidence type="ECO:0000313" key="7">
    <source>
        <dbReference type="Proteomes" id="UP000314987"/>
    </source>
</evidence>
<dbReference type="Gene3D" id="3.10.100.10">
    <property type="entry name" value="Mannose-Binding Protein A, subunit A"/>
    <property type="match status" value="1"/>
</dbReference>
<reference evidence="6" key="2">
    <citation type="submission" date="2025-08" db="UniProtKB">
        <authorList>
            <consortium name="Ensembl"/>
        </authorList>
    </citation>
    <scope>IDENTIFICATION</scope>
</reference>
<organism evidence="6 7">
    <name type="scientific">Vombatus ursinus</name>
    <name type="common">Common wombat</name>
    <dbReference type="NCBI Taxonomy" id="29139"/>
    <lineage>
        <taxon>Eukaryota</taxon>
        <taxon>Metazoa</taxon>
        <taxon>Chordata</taxon>
        <taxon>Craniata</taxon>
        <taxon>Vertebrata</taxon>
        <taxon>Euteleostomi</taxon>
        <taxon>Mammalia</taxon>
        <taxon>Metatheria</taxon>
        <taxon>Diprotodontia</taxon>
        <taxon>Vombatidae</taxon>
        <taxon>Vombatus</taxon>
    </lineage>
</organism>
<keyword evidence="4" id="KW-0472">Membrane</keyword>
<dbReference type="CDD" id="cd03590">
    <property type="entry name" value="CLECT_DC-SIGN_like"/>
    <property type="match status" value="1"/>
</dbReference>
<keyword evidence="3" id="KW-0175">Coiled coil</keyword>
<dbReference type="InterPro" id="IPR018378">
    <property type="entry name" value="C-type_lectin_CS"/>
</dbReference>
<dbReference type="OMA" id="PRKRCCG"/>
<feature type="coiled-coil region" evidence="3">
    <location>
        <begin position="125"/>
        <end position="170"/>
    </location>
</feature>
<keyword evidence="4" id="KW-1133">Transmembrane helix</keyword>
<evidence type="ECO:0000256" key="4">
    <source>
        <dbReference type="SAM" id="Phobius"/>
    </source>
</evidence>
<dbReference type="PROSITE" id="PS50041">
    <property type="entry name" value="C_TYPE_LECTIN_2"/>
    <property type="match status" value="1"/>
</dbReference>
<dbReference type="GO" id="GO:0030246">
    <property type="term" value="F:carbohydrate binding"/>
    <property type="evidence" value="ECO:0007669"/>
    <property type="project" value="UniProtKB-KW"/>
</dbReference>
<evidence type="ECO:0000259" key="5">
    <source>
        <dbReference type="PROSITE" id="PS50041"/>
    </source>
</evidence>
<dbReference type="STRING" id="29139.ENSVURP00010000782"/>
<dbReference type="Pfam" id="PF00059">
    <property type="entry name" value="Lectin_C"/>
    <property type="match status" value="1"/>
</dbReference>
<protein>
    <recommendedName>
        <fullName evidence="5">C-type lectin domain-containing protein</fullName>
    </recommendedName>
</protein>
<evidence type="ECO:0000313" key="6">
    <source>
        <dbReference type="Ensembl" id="ENSVURP00010000782.1"/>
    </source>
</evidence>
<feature type="transmembrane region" description="Helical" evidence="4">
    <location>
        <begin position="38"/>
        <end position="61"/>
    </location>
</feature>
<keyword evidence="1" id="KW-0430">Lectin</keyword>
<dbReference type="Proteomes" id="UP000314987">
    <property type="component" value="Unassembled WGS sequence"/>
</dbReference>
<dbReference type="InterPro" id="IPR016187">
    <property type="entry name" value="CTDL_fold"/>
</dbReference>
<accession>A0A4X2JUL6</accession>
<evidence type="ECO:0000256" key="1">
    <source>
        <dbReference type="ARBA" id="ARBA00022734"/>
    </source>
</evidence>
<reference evidence="7" key="1">
    <citation type="submission" date="2018-12" db="EMBL/GenBank/DDBJ databases">
        <authorList>
            <person name="Yazar S."/>
        </authorList>
    </citation>
    <scope>NUCLEOTIDE SEQUENCE [LARGE SCALE GENOMIC DNA]</scope>
</reference>
<feature type="domain" description="C-type lectin" evidence="5">
    <location>
        <begin position="224"/>
        <end position="328"/>
    </location>
</feature>
<evidence type="ECO:0000256" key="3">
    <source>
        <dbReference type="SAM" id="Coils"/>
    </source>
</evidence>
<dbReference type="GeneTree" id="ENSGT00940000162574"/>
<dbReference type="InterPro" id="IPR033989">
    <property type="entry name" value="CD209-like_CTLD"/>
</dbReference>
<dbReference type="PROSITE" id="PS00615">
    <property type="entry name" value="C_TYPE_LECTIN_1"/>
    <property type="match status" value="1"/>
</dbReference>
<dbReference type="InterPro" id="IPR001304">
    <property type="entry name" value="C-type_lectin-like"/>
</dbReference>